<dbReference type="PANTHER" id="PTHR30354:SF11">
    <property type="entry name" value="PERMEASE"/>
    <property type="match status" value="1"/>
</dbReference>
<reference evidence="2 3" key="1">
    <citation type="submission" date="2014-09" db="EMBL/GenBank/DDBJ databases">
        <authorList>
            <person name="Hornung B.V."/>
        </authorList>
    </citation>
    <scope>NUCLEOTIDE SEQUENCE [LARGE SCALE GENOMIC DNA]</scope>
    <source>
        <strain evidence="2 3">FRIFI</strain>
    </source>
</reference>
<keyword evidence="1" id="KW-0472">Membrane</keyword>
<feature type="transmembrane region" description="Helical" evidence="1">
    <location>
        <begin position="138"/>
        <end position="159"/>
    </location>
</feature>
<sequence length="457" mass="47898">MLTGPLLIGVFLLAIAILLVSIIKFRLNAFIALLITSLVTSILVGMPIGDIASTISGGFGSTLSGIGIVTGLGVMLGKFMFECGAIETISNAILNKFGEKNSPAAIAISGFLTGIPVFGDVVYIMFAPMLRVLSKKTNISMVTFACAISVATTCTYSLVIPTPAPLVVSESLGIDVGIFFVYAILTAFVATITGGILYGKFLDKQDKKNGHFYTFEDIEEIEDELEATKETRPMPSFMKSLSILLVPIMLILLGSFVPLALGDNNSVVPLVKFLGDKNVAMLIGVIYAALISKPYITRSISDIMNDAADQIGLILLITGAGGAFGKVLQATGIADYIAGSLSQFSIPILLLCFLISQIIRCAQGSTTVALMTTASILSGTIAASSVSPILCAIAICAGGIGLSLPNDSGFWAISRFFKISVQDTIRGWTVGGFIAGLSALAFISILSLFQNVLPGLL</sequence>
<accession>A0A2P2BQE3</accession>
<feature type="transmembrane region" description="Helical" evidence="1">
    <location>
        <begin position="104"/>
        <end position="126"/>
    </location>
</feature>
<evidence type="ECO:0000313" key="3">
    <source>
        <dbReference type="Proteomes" id="UP000245695"/>
    </source>
</evidence>
<feature type="transmembrane region" description="Helical" evidence="1">
    <location>
        <begin position="308"/>
        <end position="327"/>
    </location>
</feature>
<dbReference type="EMBL" id="LN650648">
    <property type="protein sequence ID" value="CEI72531.1"/>
    <property type="molecule type" value="Genomic_DNA"/>
</dbReference>
<dbReference type="GO" id="GO:0015128">
    <property type="term" value="F:gluconate transmembrane transporter activity"/>
    <property type="evidence" value="ECO:0007669"/>
    <property type="project" value="InterPro"/>
</dbReference>
<dbReference type="Proteomes" id="UP000245695">
    <property type="component" value="Chromosome 1"/>
</dbReference>
<protein>
    <submittedName>
        <fullName evidence="2">High-affinity gluconate transporter</fullName>
    </submittedName>
</protein>
<keyword evidence="1" id="KW-1133">Transmembrane helix</keyword>
<evidence type="ECO:0000256" key="1">
    <source>
        <dbReference type="SAM" id="Phobius"/>
    </source>
</evidence>
<gene>
    <name evidence="2" type="ORF">FRIFI_0991</name>
</gene>
<feature type="transmembrane region" description="Helical" evidence="1">
    <location>
        <begin position="179"/>
        <end position="198"/>
    </location>
</feature>
<dbReference type="NCBIfam" id="TIGR00791">
    <property type="entry name" value="gntP"/>
    <property type="match status" value="1"/>
</dbReference>
<dbReference type="RefSeq" id="WP_092926428.1">
    <property type="nucleotide sequence ID" value="NZ_FJTZ01000012.1"/>
</dbReference>
<feature type="transmembrane region" description="Helical" evidence="1">
    <location>
        <begin position="333"/>
        <end position="355"/>
    </location>
</feature>
<dbReference type="AlphaFoldDB" id="A0A2P2BQE3"/>
<feature type="transmembrane region" description="Helical" evidence="1">
    <location>
        <begin position="425"/>
        <end position="449"/>
    </location>
</feature>
<dbReference type="Pfam" id="PF02447">
    <property type="entry name" value="GntP_permease"/>
    <property type="match status" value="1"/>
</dbReference>
<feature type="transmembrane region" description="Helical" evidence="1">
    <location>
        <begin position="241"/>
        <end position="259"/>
    </location>
</feature>
<feature type="transmembrane region" description="Helical" evidence="1">
    <location>
        <begin position="6"/>
        <end position="23"/>
    </location>
</feature>
<organism evidence="2 3">
    <name type="scientific">Romboutsia hominis</name>
    <dbReference type="NCBI Taxonomy" id="1507512"/>
    <lineage>
        <taxon>Bacteria</taxon>
        <taxon>Bacillati</taxon>
        <taxon>Bacillota</taxon>
        <taxon>Clostridia</taxon>
        <taxon>Peptostreptococcales</taxon>
        <taxon>Peptostreptococcaceae</taxon>
        <taxon>Romboutsia</taxon>
    </lineage>
</organism>
<dbReference type="GO" id="GO:0005886">
    <property type="term" value="C:plasma membrane"/>
    <property type="evidence" value="ECO:0007669"/>
    <property type="project" value="TreeGrafter"/>
</dbReference>
<feature type="transmembrane region" description="Helical" evidence="1">
    <location>
        <begin position="279"/>
        <end position="296"/>
    </location>
</feature>
<feature type="transmembrane region" description="Helical" evidence="1">
    <location>
        <begin position="30"/>
        <end position="49"/>
    </location>
</feature>
<evidence type="ECO:0000313" key="2">
    <source>
        <dbReference type="EMBL" id="CEI72531.1"/>
    </source>
</evidence>
<dbReference type="InterPro" id="IPR003474">
    <property type="entry name" value="Glcn_transporter"/>
</dbReference>
<dbReference type="PANTHER" id="PTHR30354">
    <property type="entry name" value="GNT FAMILY GLUCONATE TRANSPORTER"/>
    <property type="match status" value="1"/>
</dbReference>
<dbReference type="KEGG" id="rhom:FRIFI_0991"/>
<proteinExistence type="predicted"/>
<keyword evidence="1" id="KW-0812">Transmembrane</keyword>
<name>A0A2P2BQE3_9FIRM</name>
<keyword evidence="3" id="KW-1185">Reference proteome</keyword>